<dbReference type="Proteomes" id="UP000199561">
    <property type="component" value="Unassembled WGS sequence"/>
</dbReference>
<feature type="active site" description="Nucleophile" evidence="4">
    <location>
        <position position="50"/>
    </location>
</feature>
<name>A0A1I4Q955_9PROT</name>
<evidence type="ECO:0000313" key="6">
    <source>
        <dbReference type="EMBL" id="CAE6500878.1"/>
    </source>
</evidence>
<dbReference type="GO" id="GO:0016042">
    <property type="term" value="P:lipid catabolic process"/>
    <property type="evidence" value="ECO:0007669"/>
    <property type="project" value="UniProtKB-UniRule"/>
</dbReference>
<dbReference type="OrthoDB" id="5290098at2"/>
<organism evidence="7 8">
    <name type="scientific">Nitrosomonas nitrosa</name>
    <dbReference type="NCBI Taxonomy" id="52442"/>
    <lineage>
        <taxon>Bacteria</taxon>
        <taxon>Pseudomonadati</taxon>
        <taxon>Pseudomonadota</taxon>
        <taxon>Betaproteobacteria</taxon>
        <taxon>Nitrosomonadales</taxon>
        <taxon>Nitrosomonadaceae</taxon>
        <taxon>Nitrosomonas</taxon>
    </lineage>
</organism>
<feature type="domain" description="PNPLA" evidence="5">
    <location>
        <begin position="17"/>
        <end position="177"/>
    </location>
</feature>
<reference evidence="6" key="2">
    <citation type="submission" date="2021-02" db="EMBL/GenBank/DDBJ databases">
        <authorList>
            <person name="Han P."/>
        </authorList>
    </citation>
    <scope>NUCLEOTIDE SEQUENCE</scope>
    <source>
        <strain evidence="6">Nitrosomonas nitrosa 18-3D</strain>
    </source>
</reference>
<dbReference type="Proteomes" id="UP000601736">
    <property type="component" value="Unassembled WGS sequence"/>
</dbReference>
<keyword evidence="3 4" id="KW-0443">Lipid metabolism</keyword>
<dbReference type="SUPFAM" id="SSF52151">
    <property type="entry name" value="FabD/lysophospholipase-like"/>
    <property type="match status" value="1"/>
</dbReference>
<dbReference type="EMBL" id="FOUF01000014">
    <property type="protein sequence ID" value="SFM36163.1"/>
    <property type="molecule type" value="Genomic_DNA"/>
</dbReference>
<dbReference type="PROSITE" id="PS51635">
    <property type="entry name" value="PNPLA"/>
    <property type="match status" value="1"/>
</dbReference>
<evidence type="ECO:0000259" key="5">
    <source>
        <dbReference type="PROSITE" id="PS51635"/>
    </source>
</evidence>
<feature type="short sequence motif" description="DGA/G" evidence="4">
    <location>
        <begin position="164"/>
        <end position="166"/>
    </location>
</feature>
<dbReference type="InterPro" id="IPR050301">
    <property type="entry name" value="NTE"/>
</dbReference>
<proteinExistence type="predicted"/>
<evidence type="ECO:0000256" key="2">
    <source>
        <dbReference type="ARBA" id="ARBA00022963"/>
    </source>
</evidence>
<evidence type="ECO:0000313" key="8">
    <source>
        <dbReference type="Proteomes" id="UP000199561"/>
    </source>
</evidence>
<evidence type="ECO:0000256" key="3">
    <source>
        <dbReference type="ARBA" id="ARBA00023098"/>
    </source>
</evidence>
<keyword evidence="1 4" id="KW-0378">Hydrolase</keyword>
<feature type="short sequence motif" description="GXSXG" evidence="4">
    <location>
        <begin position="48"/>
        <end position="52"/>
    </location>
</feature>
<protein>
    <submittedName>
        <fullName evidence="7">NTE family protein</fullName>
    </submittedName>
    <submittedName>
        <fullName evidence="6">Patatin</fullName>
    </submittedName>
</protein>
<keyword evidence="2 4" id="KW-0442">Lipid degradation</keyword>
<dbReference type="STRING" id="52442.SAMN05421880_11415"/>
<dbReference type="PANTHER" id="PTHR14226:SF29">
    <property type="entry name" value="NEUROPATHY TARGET ESTERASE SWS"/>
    <property type="match status" value="1"/>
</dbReference>
<dbReference type="GO" id="GO:0016787">
    <property type="term" value="F:hydrolase activity"/>
    <property type="evidence" value="ECO:0007669"/>
    <property type="project" value="UniProtKB-UniRule"/>
</dbReference>
<dbReference type="AlphaFoldDB" id="A0A1I4Q955"/>
<comment type="caution">
    <text evidence="4">Lacks conserved residue(s) required for the propagation of feature annotation.</text>
</comment>
<dbReference type="RefSeq" id="WP_090668807.1">
    <property type="nucleotide sequence ID" value="NZ_CAJNAP010000012.1"/>
</dbReference>
<gene>
    <name evidence="6" type="ORF">NMYAN_20005</name>
    <name evidence="7" type="ORF">SAMN05421880_11415</name>
</gene>
<dbReference type="Gene3D" id="3.40.1090.10">
    <property type="entry name" value="Cytosolic phospholipase A2 catalytic domain"/>
    <property type="match status" value="2"/>
</dbReference>
<dbReference type="PANTHER" id="PTHR14226">
    <property type="entry name" value="NEUROPATHY TARGET ESTERASE/SWISS CHEESE D.MELANOGASTER"/>
    <property type="match status" value="1"/>
</dbReference>
<sequence>MSKRNLLKVSQNTKIGLALGSGSARGLAHIGVLRAMEAYNLKIDYIAGTSIGALIGAVYAAGNLDKLEATFKSFNWKTIASLIDLALPQSGLIEGKKIMELVQAHLPVSRIEALSIPMYIVTTDISTGKEVIVSEGNLHHAIRASIAIPGIFTPVCDNGRVLVDGGLVNPVPTNIVRAMGAEFVIAVDLNHETVRTQGTDLSTTHETSQEHIKKALDIKNQLTIKQLKKWLEPNASPNIFEIIVSSINIMSAKISEARLKIDKPELIIRPPLGDIHFLEFDQADKIISRGYDATYQALSTINQKLICRAP</sequence>
<keyword evidence="8" id="KW-1185">Reference proteome</keyword>
<dbReference type="InterPro" id="IPR016035">
    <property type="entry name" value="Acyl_Trfase/lysoPLipase"/>
</dbReference>
<accession>A0A1I4Q955</accession>
<evidence type="ECO:0000256" key="4">
    <source>
        <dbReference type="PROSITE-ProRule" id="PRU01161"/>
    </source>
</evidence>
<dbReference type="EMBL" id="CAJNAP010000012">
    <property type="protein sequence ID" value="CAE6500878.1"/>
    <property type="molecule type" value="Genomic_DNA"/>
</dbReference>
<feature type="active site" description="Proton acceptor" evidence="4">
    <location>
        <position position="164"/>
    </location>
</feature>
<reference evidence="7 8" key="1">
    <citation type="submission" date="2016-10" db="EMBL/GenBank/DDBJ databases">
        <authorList>
            <person name="de Groot N.N."/>
        </authorList>
    </citation>
    <scope>NUCLEOTIDE SEQUENCE [LARGE SCALE GENOMIC DNA]</scope>
    <source>
        <strain evidence="7 8">Nm146</strain>
    </source>
</reference>
<dbReference type="Pfam" id="PF01734">
    <property type="entry name" value="Patatin"/>
    <property type="match status" value="1"/>
</dbReference>
<evidence type="ECO:0000256" key="1">
    <source>
        <dbReference type="ARBA" id="ARBA00022801"/>
    </source>
</evidence>
<evidence type="ECO:0000313" key="7">
    <source>
        <dbReference type="EMBL" id="SFM36163.1"/>
    </source>
</evidence>
<dbReference type="InterPro" id="IPR002641">
    <property type="entry name" value="PNPLA_dom"/>
</dbReference>